<dbReference type="PROSITE" id="PS50157">
    <property type="entry name" value="ZINC_FINGER_C2H2_2"/>
    <property type="match status" value="1"/>
</dbReference>
<protein>
    <recommendedName>
        <fullName evidence="7">C2H2-type domain-containing protein</fullName>
    </recommendedName>
</protein>
<evidence type="ECO:0000256" key="6">
    <source>
        <dbReference type="SAM" id="MobiDB-lite"/>
    </source>
</evidence>
<name>A0A9W9ZL70_9CNID</name>
<evidence type="ECO:0000313" key="8">
    <source>
        <dbReference type="EMBL" id="KAJ7382808.1"/>
    </source>
</evidence>
<organism evidence="8 9">
    <name type="scientific">Desmophyllum pertusum</name>
    <dbReference type="NCBI Taxonomy" id="174260"/>
    <lineage>
        <taxon>Eukaryota</taxon>
        <taxon>Metazoa</taxon>
        <taxon>Cnidaria</taxon>
        <taxon>Anthozoa</taxon>
        <taxon>Hexacorallia</taxon>
        <taxon>Scleractinia</taxon>
        <taxon>Caryophylliina</taxon>
        <taxon>Caryophylliidae</taxon>
        <taxon>Desmophyllum</taxon>
    </lineage>
</organism>
<feature type="region of interest" description="Disordered" evidence="6">
    <location>
        <begin position="41"/>
        <end position="67"/>
    </location>
</feature>
<keyword evidence="4" id="KW-0862">Zinc</keyword>
<feature type="compositionally biased region" description="Basic and acidic residues" evidence="6">
    <location>
        <begin position="94"/>
        <end position="113"/>
    </location>
</feature>
<reference evidence="8" key="1">
    <citation type="submission" date="2023-01" db="EMBL/GenBank/DDBJ databases">
        <title>Genome assembly of the deep-sea coral Lophelia pertusa.</title>
        <authorList>
            <person name="Herrera S."/>
            <person name="Cordes E."/>
        </authorList>
    </citation>
    <scope>NUCLEOTIDE SEQUENCE</scope>
    <source>
        <strain evidence="8">USNM1676648</strain>
        <tissue evidence="8">Polyp</tissue>
    </source>
</reference>
<dbReference type="InterPro" id="IPR050331">
    <property type="entry name" value="Zinc_finger"/>
</dbReference>
<dbReference type="FunFam" id="3.30.160.60:FF:000446">
    <property type="entry name" value="Zinc finger protein"/>
    <property type="match status" value="1"/>
</dbReference>
<dbReference type="PROSITE" id="PS00028">
    <property type="entry name" value="ZINC_FINGER_C2H2_1"/>
    <property type="match status" value="1"/>
</dbReference>
<dbReference type="AlphaFoldDB" id="A0A9W9ZL70"/>
<dbReference type="EMBL" id="MU825914">
    <property type="protein sequence ID" value="KAJ7382808.1"/>
    <property type="molecule type" value="Genomic_DNA"/>
</dbReference>
<evidence type="ECO:0000313" key="9">
    <source>
        <dbReference type="Proteomes" id="UP001163046"/>
    </source>
</evidence>
<keyword evidence="3 5" id="KW-0863">Zinc-finger</keyword>
<dbReference type="GO" id="GO:0008270">
    <property type="term" value="F:zinc ion binding"/>
    <property type="evidence" value="ECO:0007669"/>
    <property type="project" value="UniProtKB-KW"/>
</dbReference>
<dbReference type="GO" id="GO:0005634">
    <property type="term" value="C:nucleus"/>
    <property type="evidence" value="ECO:0007669"/>
    <property type="project" value="TreeGrafter"/>
</dbReference>
<dbReference type="Proteomes" id="UP001163046">
    <property type="component" value="Unassembled WGS sequence"/>
</dbReference>
<dbReference type="OrthoDB" id="6910977at2759"/>
<evidence type="ECO:0000259" key="7">
    <source>
        <dbReference type="PROSITE" id="PS50157"/>
    </source>
</evidence>
<proteinExistence type="predicted"/>
<evidence type="ECO:0000256" key="2">
    <source>
        <dbReference type="ARBA" id="ARBA00022737"/>
    </source>
</evidence>
<dbReference type="Gene3D" id="3.30.160.60">
    <property type="entry name" value="Classic Zinc Finger"/>
    <property type="match status" value="1"/>
</dbReference>
<evidence type="ECO:0000256" key="1">
    <source>
        <dbReference type="ARBA" id="ARBA00022723"/>
    </source>
</evidence>
<dbReference type="InterPro" id="IPR036236">
    <property type="entry name" value="Znf_C2H2_sf"/>
</dbReference>
<dbReference type="Pfam" id="PF00096">
    <property type="entry name" value="zf-C2H2"/>
    <property type="match status" value="1"/>
</dbReference>
<dbReference type="SUPFAM" id="SSF57667">
    <property type="entry name" value="beta-beta-alpha zinc fingers"/>
    <property type="match status" value="1"/>
</dbReference>
<evidence type="ECO:0000256" key="3">
    <source>
        <dbReference type="ARBA" id="ARBA00022771"/>
    </source>
</evidence>
<evidence type="ECO:0000256" key="5">
    <source>
        <dbReference type="PROSITE-ProRule" id="PRU00042"/>
    </source>
</evidence>
<dbReference type="InterPro" id="IPR013087">
    <property type="entry name" value="Znf_C2H2_type"/>
</dbReference>
<dbReference type="PANTHER" id="PTHR16515:SF58">
    <property type="entry name" value="ZINC FINGER PROTEIN 22"/>
    <property type="match status" value="1"/>
</dbReference>
<feature type="domain" description="C2H2-type" evidence="7">
    <location>
        <begin position="72"/>
        <end position="99"/>
    </location>
</feature>
<keyword evidence="1" id="KW-0479">Metal-binding</keyword>
<dbReference type="SMART" id="SM00355">
    <property type="entry name" value="ZnF_C2H2"/>
    <property type="match status" value="1"/>
</dbReference>
<comment type="caution">
    <text evidence="8">The sequence shown here is derived from an EMBL/GenBank/DDBJ whole genome shotgun (WGS) entry which is preliminary data.</text>
</comment>
<keyword evidence="9" id="KW-1185">Reference proteome</keyword>
<dbReference type="GO" id="GO:0010468">
    <property type="term" value="P:regulation of gene expression"/>
    <property type="evidence" value="ECO:0007669"/>
    <property type="project" value="TreeGrafter"/>
</dbReference>
<feature type="region of interest" description="Disordered" evidence="6">
    <location>
        <begin position="89"/>
        <end position="113"/>
    </location>
</feature>
<keyword evidence="2" id="KW-0677">Repeat</keyword>
<gene>
    <name evidence="8" type="ORF">OS493_032769</name>
</gene>
<evidence type="ECO:0000256" key="4">
    <source>
        <dbReference type="ARBA" id="ARBA00022833"/>
    </source>
</evidence>
<accession>A0A9W9ZL70</accession>
<sequence>MSFNQFTVLEEFENFIRNNEFPSDQILDRIMALTLPDEGSQEPMLNLLQNGTGKKRSAENDVDTPVAKKTRHECATCGKVFTRADVLKRHKQTHTSEKQHQCSKCDKTFSTEV</sequence>
<dbReference type="PANTHER" id="PTHR16515">
    <property type="entry name" value="PR DOMAIN ZINC FINGER PROTEIN"/>
    <property type="match status" value="1"/>
</dbReference>